<dbReference type="STRING" id="41688.A0A2N3NL41"/>
<dbReference type="EMBL" id="NLAX01000002">
    <property type="protein sequence ID" value="PKS13160.1"/>
    <property type="molecule type" value="Genomic_DNA"/>
</dbReference>
<evidence type="ECO:0000256" key="1">
    <source>
        <dbReference type="ARBA" id="ARBA00004141"/>
    </source>
</evidence>
<dbReference type="GO" id="GO:0042908">
    <property type="term" value="P:xenobiotic transport"/>
    <property type="evidence" value="ECO:0007669"/>
    <property type="project" value="UniProtKB-ARBA"/>
</dbReference>
<dbReference type="OrthoDB" id="440553at2759"/>
<evidence type="ECO:0000256" key="4">
    <source>
        <dbReference type="ARBA" id="ARBA00022989"/>
    </source>
</evidence>
<organism evidence="8 9">
    <name type="scientific">Lomentospora prolificans</name>
    <dbReference type="NCBI Taxonomy" id="41688"/>
    <lineage>
        <taxon>Eukaryota</taxon>
        <taxon>Fungi</taxon>
        <taxon>Dikarya</taxon>
        <taxon>Ascomycota</taxon>
        <taxon>Pezizomycotina</taxon>
        <taxon>Sordariomycetes</taxon>
        <taxon>Hypocreomycetidae</taxon>
        <taxon>Microascales</taxon>
        <taxon>Microascaceae</taxon>
        <taxon>Lomentospora</taxon>
    </lineage>
</organism>
<gene>
    <name evidence="8" type="ORF">jhhlp_000502</name>
</gene>
<feature type="transmembrane region" description="Helical" evidence="6">
    <location>
        <begin position="161"/>
        <end position="185"/>
    </location>
</feature>
<protein>
    <recommendedName>
        <fullName evidence="7">Major facilitator superfamily (MFS) profile domain-containing protein</fullName>
    </recommendedName>
</protein>
<evidence type="ECO:0000259" key="7">
    <source>
        <dbReference type="PROSITE" id="PS50850"/>
    </source>
</evidence>
<feature type="domain" description="Major facilitator superfamily (MFS) profile" evidence="7">
    <location>
        <begin position="37"/>
        <end position="481"/>
    </location>
</feature>
<evidence type="ECO:0000256" key="2">
    <source>
        <dbReference type="ARBA" id="ARBA00022448"/>
    </source>
</evidence>
<feature type="transmembrane region" description="Helical" evidence="6">
    <location>
        <begin position="307"/>
        <end position="326"/>
    </location>
</feature>
<comment type="caution">
    <text evidence="8">The sequence shown here is derived from an EMBL/GenBank/DDBJ whole genome shotgun (WGS) entry which is preliminary data.</text>
</comment>
<feature type="transmembrane region" description="Helical" evidence="6">
    <location>
        <begin position="267"/>
        <end position="287"/>
    </location>
</feature>
<dbReference type="Proteomes" id="UP000233524">
    <property type="component" value="Unassembled WGS sequence"/>
</dbReference>
<dbReference type="InterPro" id="IPR036259">
    <property type="entry name" value="MFS_trans_sf"/>
</dbReference>
<evidence type="ECO:0000256" key="5">
    <source>
        <dbReference type="ARBA" id="ARBA00023136"/>
    </source>
</evidence>
<keyword evidence="3 6" id="KW-0812">Transmembrane</keyword>
<feature type="transmembrane region" description="Helical" evidence="6">
    <location>
        <begin position="132"/>
        <end position="149"/>
    </location>
</feature>
<accession>A0A2N3NL41</accession>
<reference evidence="8 9" key="1">
    <citation type="journal article" date="2017" name="G3 (Bethesda)">
        <title>First Draft Genome Sequence of the Pathogenic Fungus Lomentospora prolificans (Formerly Scedosporium prolificans).</title>
        <authorList>
            <person name="Luo R."/>
            <person name="Zimin A."/>
            <person name="Workman R."/>
            <person name="Fan Y."/>
            <person name="Pertea G."/>
            <person name="Grossman N."/>
            <person name="Wear M.P."/>
            <person name="Jia B."/>
            <person name="Miller H."/>
            <person name="Casadevall A."/>
            <person name="Timp W."/>
            <person name="Zhang S.X."/>
            <person name="Salzberg S.L."/>
        </authorList>
    </citation>
    <scope>NUCLEOTIDE SEQUENCE [LARGE SCALE GENOMIC DNA]</scope>
    <source>
        <strain evidence="8 9">JHH-5317</strain>
    </source>
</reference>
<dbReference type="Pfam" id="PF07690">
    <property type="entry name" value="MFS_1"/>
    <property type="match status" value="1"/>
</dbReference>
<comment type="subcellular location">
    <subcellularLocation>
        <location evidence="1">Membrane</location>
        <topology evidence="1">Multi-pass membrane protein</topology>
    </subcellularLocation>
</comment>
<sequence>MPRRVPEPGLLKMVKSTEISDDSEVYSAFQLWQKRWILGFAALAGWFSSISSFIYFPAIPALADDLDASVDKINLTVTSYLIMSGIFPSIVGDAADRFGRRPVFIITLFVYCAANIGLALQSGFPQLFCLRMLQSAAISGAYSVAYGVLGDMFTPAERGGYSGVMAFFLNTPPSIGPTLSGLLLLRWNWRSIFWFLALASFLCLVPMMLLLPETARTIVGDGSVPTRIFNRPPINFLTPKTTRPSHQDVSLDKARARCPNPFAALRLVRYVSTAIVLMAYGINYTIYSCLQASLSTIFSSQYQAAGVVVGIIYLPFGVACAVSAFATGKLLDRNYRHVVTKYGVPADLESARDLSTFPIEKARLRHIKLFVALCASLVLAYGWVLQESTSVAGPLVLQFFIGLTIQSLFTAANTLLVDLHPSCPSTAQAACNLVRCEMAAGFLAALDHVLQRLGPGWCFALLGGLMYFLVPMIFLLETRGLRWRES</sequence>
<keyword evidence="2" id="KW-0813">Transport</keyword>
<dbReference type="VEuPathDB" id="FungiDB:jhhlp_000502"/>
<dbReference type="PROSITE" id="PS00216">
    <property type="entry name" value="SUGAR_TRANSPORT_1"/>
    <property type="match status" value="1"/>
</dbReference>
<feature type="transmembrane region" description="Helical" evidence="6">
    <location>
        <begin position="191"/>
        <end position="211"/>
    </location>
</feature>
<evidence type="ECO:0000256" key="6">
    <source>
        <dbReference type="SAM" id="Phobius"/>
    </source>
</evidence>
<dbReference type="InterPro" id="IPR011701">
    <property type="entry name" value="MFS"/>
</dbReference>
<dbReference type="InterPro" id="IPR005829">
    <property type="entry name" value="Sugar_transporter_CS"/>
</dbReference>
<keyword evidence="9" id="KW-1185">Reference proteome</keyword>
<name>A0A2N3NL41_9PEZI</name>
<dbReference type="FunCoup" id="A0A2N3NL41">
    <property type="interactions" value="62"/>
</dbReference>
<feature type="transmembrane region" description="Helical" evidence="6">
    <location>
        <begin position="396"/>
        <end position="417"/>
    </location>
</feature>
<dbReference type="GO" id="GO:0022857">
    <property type="term" value="F:transmembrane transporter activity"/>
    <property type="evidence" value="ECO:0007669"/>
    <property type="project" value="InterPro"/>
</dbReference>
<dbReference type="SUPFAM" id="SSF103473">
    <property type="entry name" value="MFS general substrate transporter"/>
    <property type="match status" value="1"/>
</dbReference>
<feature type="transmembrane region" description="Helical" evidence="6">
    <location>
        <begin position="103"/>
        <end position="120"/>
    </location>
</feature>
<dbReference type="GO" id="GO:0140115">
    <property type="term" value="P:export across plasma membrane"/>
    <property type="evidence" value="ECO:0007669"/>
    <property type="project" value="UniProtKB-ARBA"/>
</dbReference>
<dbReference type="PANTHER" id="PTHR23502:SF51">
    <property type="entry name" value="QUINIDINE RESISTANCE PROTEIN 1-RELATED"/>
    <property type="match status" value="1"/>
</dbReference>
<dbReference type="InParanoid" id="A0A2N3NL41"/>
<keyword evidence="5 6" id="KW-0472">Membrane</keyword>
<dbReference type="GO" id="GO:0005886">
    <property type="term" value="C:plasma membrane"/>
    <property type="evidence" value="ECO:0007669"/>
    <property type="project" value="TreeGrafter"/>
</dbReference>
<feature type="transmembrane region" description="Helical" evidence="6">
    <location>
        <begin position="367"/>
        <end position="384"/>
    </location>
</feature>
<evidence type="ECO:0000313" key="8">
    <source>
        <dbReference type="EMBL" id="PKS13160.1"/>
    </source>
</evidence>
<dbReference type="AlphaFoldDB" id="A0A2N3NL41"/>
<dbReference type="InterPro" id="IPR020846">
    <property type="entry name" value="MFS_dom"/>
</dbReference>
<feature type="transmembrane region" description="Helical" evidence="6">
    <location>
        <begin position="456"/>
        <end position="476"/>
    </location>
</feature>
<keyword evidence="4 6" id="KW-1133">Transmembrane helix</keyword>
<evidence type="ECO:0000256" key="3">
    <source>
        <dbReference type="ARBA" id="ARBA00022692"/>
    </source>
</evidence>
<feature type="transmembrane region" description="Helical" evidence="6">
    <location>
        <begin position="36"/>
        <end position="58"/>
    </location>
</feature>
<dbReference type="Gene3D" id="1.20.1250.20">
    <property type="entry name" value="MFS general substrate transporter like domains"/>
    <property type="match status" value="1"/>
</dbReference>
<proteinExistence type="predicted"/>
<evidence type="ECO:0000313" key="9">
    <source>
        <dbReference type="Proteomes" id="UP000233524"/>
    </source>
</evidence>
<dbReference type="PANTHER" id="PTHR23502">
    <property type="entry name" value="MAJOR FACILITATOR SUPERFAMILY"/>
    <property type="match status" value="1"/>
</dbReference>
<dbReference type="PROSITE" id="PS50850">
    <property type="entry name" value="MFS"/>
    <property type="match status" value="1"/>
</dbReference>
<feature type="transmembrane region" description="Helical" evidence="6">
    <location>
        <begin position="73"/>
        <end position="91"/>
    </location>
</feature>